<dbReference type="InterPro" id="IPR036249">
    <property type="entry name" value="Thioredoxin-like_sf"/>
</dbReference>
<dbReference type="EMBL" id="JAGQDE010000003">
    <property type="protein sequence ID" value="MBQ0958528.1"/>
    <property type="molecule type" value="Genomic_DNA"/>
</dbReference>
<comment type="caution">
    <text evidence="2">The sequence shown here is derived from an EMBL/GenBank/DDBJ whole genome shotgun (WGS) entry which is preliminary data.</text>
</comment>
<reference evidence="2" key="1">
    <citation type="submission" date="2021-04" db="EMBL/GenBank/DDBJ databases">
        <title>The genome sequence of Ideonella sp. 4Y11.</title>
        <authorList>
            <person name="Liu Y."/>
        </authorList>
    </citation>
    <scope>NUCLEOTIDE SEQUENCE</scope>
    <source>
        <strain evidence="2">4Y11</strain>
    </source>
</reference>
<dbReference type="InterPro" id="IPR002109">
    <property type="entry name" value="Glutaredoxin"/>
</dbReference>
<dbReference type="AlphaFoldDB" id="A0A941BJ57"/>
<protein>
    <recommendedName>
        <fullName evidence="1">Glutaredoxin domain-containing protein</fullName>
    </recommendedName>
</protein>
<dbReference type="Pfam" id="PF00462">
    <property type="entry name" value="Glutaredoxin"/>
    <property type="match status" value="1"/>
</dbReference>
<gene>
    <name evidence="2" type="ORF">KAK06_06105</name>
</gene>
<dbReference type="SUPFAM" id="SSF52833">
    <property type="entry name" value="Thioredoxin-like"/>
    <property type="match status" value="1"/>
</dbReference>
<evidence type="ECO:0000313" key="2">
    <source>
        <dbReference type="EMBL" id="MBQ0958528.1"/>
    </source>
</evidence>
<sequence>MAWARRDVTALAVVGLLALVAWSAIQAWRAGQVGDEIARLARPGDIQMVSSETCVFCAAARRWMTAQQVPFDECLVERDGACMARYQAQGAPGTPLIFVRGQPQLGFSPQRVRDALR</sequence>
<keyword evidence="3" id="KW-1185">Reference proteome</keyword>
<organism evidence="2 3">
    <name type="scientific">Ideonella aquatica</name>
    <dbReference type="NCBI Taxonomy" id="2824119"/>
    <lineage>
        <taxon>Bacteria</taxon>
        <taxon>Pseudomonadati</taxon>
        <taxon>Pseudomonadota</taxon>
        <taxon>Betaproteobacteria</taxon>
        <taxon>Burkholderiales</taxon>
        <taxon>Sphaerotilaceae</taxon>
        <taxon>Ideonella</taxon>
    </lineage>
</organism>
<evidence type="ECO:0000313" key="3">
    <source>
        <dbReference type="Proteomes" id="UP000678374"/>
    </source>
</evidence>
<dbReference type="Proteomes" id="UP000678374">
    <property type="component" value="Unassembled WGS sequence"/>
</dbReference>
<accession>A0A941BJ57</accession>
<dbReference type="PROSITE" id="PS51354">
    <property type="entry name" value="GLUTAREDOXIN_2"/>
    <property type="match status" value="1"/>
</dbReference>
<name>A0A941BJ57_9BURK</name>
<dbReference type="RefSeq" id="WP_210801031.1">
    <property type="nucleotide sequence ID" value="NZ_JAGQDE010000003.1"/>
</dbReference>
<feature type="domain" description="Glutaredoxin" evidence="1">
    <location>
        <begin position="48"/>
        <end position="102"/>
    </location>
</feature>
<dbReference type="Gene3D" id="3.40.30.10">
    <property type="entry name" value="Glutaredoxin"/>
    <property type="match status" value="1"/>
</dbReference>
<proteinExistence type="predicted"/>
<evidence type="ECO:0000259" key="1">
    <source>
        <dbReference type="Pfam" id="PF00462"/>
    </source>
</evidence>